<name>A0A0E9XZ10_ANGAN</name>
<reference evidence="1" key="1">
    <citation type="submission" date="2014-11" db="EMBL/GenBank/DDBJ databases">
        <authorList>
            <person name="Amaro Gonzalez C."/>
        </authorList>
    </citation>
    <scope>NUCLEOTIDE SEQUENCE</scope>
</reference>
<reference evidence="1" key="2">
    <citation type="journal article" date="2015" name="Fish Shellfish Immunol.">
        <title>Early steps in the European eel (Anguilla anguilla)-Vibrio vulnificus interaction in the gills: Role of the RtxA13 toxin.</title>
        <authorList>
            <person name="Callol A."/>
            <person name="Pajuelo D."/>
            <person name="Ebbesson L."/>
            <person name="Teles M."/>
            <person name="MacKenzie S."/>
            <person name="Amaro C."/>
        </authorList>
    </citation>
    <scope>NUCLEOTIDE SEQUENCE</scope>
</reference>
<evidence type="ECO:0000313" key="1">
    <source>
        <dbReference type="EMBL" id="JAI07880.1"/>
    </source>
</evidence>
<organism evidence="1">
    <name type="scientific">Anguilla anguilla</name>
    <name type="common">European freshwater eel</name>
    <name type="synonym">Muraena anguilla</name>
    <dbReference type="NCBI Taxonomy" id="7936"/>
    <lineage>
        <taxon>Eukaryota</taxon>
        <taxon>Metazoa</taxon>
        <taxon>Chordata</taxon>
        <taxon>Craniata</taxon>
        <taxon>Vertebrata</taxon>
        <taxon>Euteleostomi</taxon>
        <taxon>Actinopterygii</taxon>
        <taxon>Neopterygii</taxon>
        <taxon>Teleostei</taxon>
        <taxon>Anguilliformes</taxon>
        <taxon>Anguillidae</taxon>
        <taxon>Anguilla</taxon>
    </lineage>
</organism>
<dbReference type="EMBL" id="GBXM01000698">
    <property type="protein sequence ID" value="JAI07880.1"/>
    <property type="molecule type" value="Transcribed_RNA"/>
</dbReference>
<protein>
    <submittedName>
        <fullName evidence="1">Uncharacterized protein</fullName>
    </submittedName>
</protein>
<sequence length="55" mass="6383">MNARSMSYAICYNWVTSKCKFNCVIRKENLNDKPMNHSGDPFLCQMFSTNVLLMS</sequence>
<dbReference type="AlphaFoldDB" id="A0A0E9XZ10"/>
<proteinExistence type="predicted"/>
<accession>A0A0E9XZ10</accession>